<comment type="caution">
    <text evidence="10">The sequence shown here is derived from an EMBL/GenBank/DDBJ whole genome shotgun (WGS) entry which is preliminary data.</text>
</comment>
<comment type="similarity">
    <text evidence="2">Belongs to the glycosyl hydrolase 81 family.</text>
</comment>
<evidence type="ECO:0000256" key="3">
    <source>
        <dbReference type="ARBA" id="ARBA00012780"/>
    </source>
</evidence>
<evidence type="ECO:0000256" key="2">
    <source>
        <dbReference type="ARBA" id="ARBA00010730"/>
    </source>
</evidence>
<dbReference type="InterPro" id="IPR005200">
    <property type="entry name" value="Endo-beta-glucanase"/>
</dbReference>
<evidence type="ECO:0000259" key="9">
    <source>
        <dbReference type="Pfam" id="PF17652"/>
    </source>
</evidence>
<evidence type="ECO:0000256" key="8">
    <source>
        <dbReference type="ARBA" id="ARBA00023326"/>
    </source>
</evidence>
<dbReference type="Pfam" id="PF17652">
    <property type="entry name" value="Glyco_hydro81C"/>
    <property type="match status" value="1"/>
</dbReference>
<dbReference type="PROSITE" id="PS51318">
    <property type="entry name" value="TAT"/>
    <property type="match status" value="1"/>
</dbReference>
<organism evidence="10 11">
    <name type="scientific">Ideonella aquatica</name>
    <dbReference type="NCBI Taxonomy" id="2824119"/>
    <lineage>
        <taxon>Bacteria</taxon>
        <taxon>Pseudomonadati</taxon>
        <taxon>Pseudomonadota</taxon>
        <taxon>Betaproteobacteria</taxon>
        <taxon>Burkholderiales</taxon>
        <taxon>Sphaerotilaceae</taxon>
        <taxon>Ideonella</taxon>
    </lineage>
</organism>
<dbReference type="InterPro" id="IPR006311">
    <property type="entry name" value="TAT_signal"/>
</dbReference>
<dbReference type="GO" id="GO:0052861">
    <property type="term" value="F:endo-1,3(4)-beta-glucanase activity"/>
    <property type="evidence" value="ECO:0007669"/>
    <property type="project" value="InterPro"/>
</dbReference>
<keyword evidence="8" id="KW-0624">Polysaccharide degradation</keyword>
<dbReference type="GO" id="GO:0000272">
    <property type="term" value="P:polysaccharide catabolic process"/>
    <property type="evidence" value="ECO:0007669"/>
    <property type="project" value="UniProtKB-KW"/>
</dbReference>
<evidence type="ECO:0000313" key="11">
    <source>
        <dbReference type="Proteomes" id="UP000678374"/>
    </source>
</evidence>
<keyword evidence="7" id="KW-0961">Cell wall biogenesis/degradation</keyword>
<evidence type="ECO:0000256" key="6">
    <source>
        <dbReference type="ARBA" id="ARBA00023295"/>
    </source>
</evidence>
<dbReference type="Gene3D" id="2.70.98.30">
    <property type="entry name" value="Golgi alpha-mannosidase II, domain 4"/>
    <property type="match status" value="1"/>
</dbReference>
<dbReference type="EMBL" id="JAGQDE010000024">
    <property type="protein sequence ID" value="MBQ0961218.1"/>
    <property type="molecule type" value="Genomic_DNA"/>
</dbReference>
<keyword evidence="4" id="KW-0378">Hydrolase</keyword>
<dbReference type="PROSITE" id="PS51257">
    <property type="entry name" value="PROKAR_LIPOPROTEIN"/>
    <property type="match status" value="1"/>
</dbReference>
<reference evidence="10" key="1">
    <citation type="submission" date="2021-04" db="EMBL/GenBank/DDBJ databases">
        <title>The genome sequence of Ideonella sp. 4Y11.</title>
        <authorList>
            <person name="Liu Y."/>
        </authorList>
    </citation>
    <scope>NUCLEOTIDE SEQUENCE</scope>
    <source>
        <strain evidence="10">4Y11</strain>
    </source>
</reference>
<dbReference type="InterPro" id="IPR040720">
    <property type="entry name" value="GH81_C"/>
</dbReference>
<dbReference type="PANTHER" id="PTHR31983">
    <property type="entry name" value="ENDO-1,3(4)-BETA-GLUCANASE 1"/>
    <property type="match status" value="1"/>
</dbReference>
<name>A0A940YJ54_9BURK</name>
<evidence type="ECO:0000256" key="7">
    <source>
        <dbReference type="ARBA" id="ARBA00023316"/>
    </source>
</evidence>
<dbReference type="RefSeq" id="WP_210803892.1">
    <property type="nucleotide sequence ID" value="NZ_JAGQDE010000024.1"/>
</dbReference>
<protein>
    <recommendedName>
        <fullName evidence="3">glucan endo-1,3-beta-D-glucosidase</fullName>
        <ecNumber evidence="3">3.2.1.39</ecNumber>
    </recommendedName>
</protein>
<gene>
    <name evidence="10" type="ORF">KAK06_19835</name>
</gene>
<accession>A0A940YJ54</accession>
<comment type="catalytic activity">
    <reaction evidence="1">
        <text>Hydrolysis of (1-&gt;3)-beta-D-glucosidic linkages in (1-&gt;3)-beta-D-glucans.</text>
        <dbReference type="EC" id="3.2.1.39"/>
    </reaction>
</comment>
<keyword evidence="11" id="KW-1185">Reference proteome</keyword>
<evidence type="ECO:0000313" key="10">
    <source>
        <dbReference type="EMBL" id="MBQ0961218.1"/>
    </source>
</evidence>
<evidence type="ECO:0000256" key="1">
    <source>
        <dbReference type="ARBA" id="ARBA00000382"/>
    </source>
</evidence>
<dbReference type="EC" id="3.2.1.39" evidence="3"/>
<evidence type="ECO:0000256" key="4">
    <source>
        <dbReference type="ARBA" id="ARBA00022801"/>
    </source>
</evidence>
<dbReference type="Proteomes" id="UP000678374">
    <property type="component" value="Unassembled WGS sequence"/>
</dbReference>
<evidence type="ECO:0000256" key="5">
    <source>
        <dbReference type="ARBA" id="ARBA00023277"/>
    </source>
</evidence>
<dbReference type="AlphaFoldDB" id="A0A940YJ54"/>
<sequence>MTLTRRDLLGILPALGFGCAGVGSPAWAQADGVALGAGRVSLSPRGNASVPRAPHRTEAMARRAAPTNQWYSTLIFSDQPEPIYALPLTVKPTAAGLEVSLPKKAVVPTERRDVEIHHAHRDDLLIAPTAFEPGRALLAGASDWTVDIAMGRGADRFDATIAHGSPYVWLRVGRGDLRVRLKQPAERLPSADPRVLLLRLAGTPYALYGPTGVQWEQAAPAEWVARLPAGQGYLVAAALPDDSAATQALLLKHAYAAVTDTRVSWSVDRASGRVETVFTATTQPLEGNEATPLLGLYPHHWHGNASVEGRLGPAYATLRGPMKLLADKRFTTTSRYTGFVPYWPAVPDSSPRVGDLREAMKADVRNAHRMLQQGGEGPYWQGKGLLRLVKMLDVCEQQGDREGAERLLGLLKKRVEEWFSGGDKRRFFHWDQAMGTVVGYPEEYFAVVQMNDHHFHYGYWIRAVAEIALRDPDWAARGRWGDMVDLLVKDIATAERGRADFPFLRNFDPYEGHSWASGIGLGEWGNNQESSSEALNAWAGLILWGEVTGDQALRDLGTWMLVTETEAVRHYWFDLHRIVFAPEYRNADVSMVFGGKYAHNTWWIDEPRQITGINLLPITTVSTYFASHPDYIRRNLASLKDEQKIWAERGKRFDPPDIWQDIFAKYGALADPEAALAGWDRWGAVEAGDSRSHTLHFLLSLAAMGAPDTSISADTTLYQVFRRPDGRRTYLAFNAGRQPIRVRFSDGRELAVPPGRLARAEGT</sequence>
<dbReference type="GO" id="GO:0042973">
    <property type="term" value="F:glucan endo-1,3-beta-D-glucosidase activity"/>
    <property type="evidence" value="ECO:0007669"/>
    <property type="project" value="UniProtKB-EC"/>
</dbReference>
<dbReference type="PROSITE" id="PS52008">
    <property type="entry name" value="GH81"/>
    <property type="match status" value="1"/>
</dbReference>
<dbReference type="PANTHER" id="PTHR31983:SF0">
    <property type="entry name" value="GLUCAN ENDO-1,3-BETA-D-GLUCOSIDASE 2"/>
    <property type="match status" value="1"/>
</dbReference>
<keyword evidence="6" id="KW-0326">Glycosidase</keyword>
<dbReference type="GO" id="GO:0071555">
    <property type="term" value="P:cell wall organization"/>
    <property type="evidence" value="ECO:0007669"/>
    <property type="project" value="UniProtKB-KW"/>
</dbReference>
<feature type="domain" description="Glycosyl hydrolase family 81 C-terminal" evidence="9">
    <location>
        <begin position="356"/>
        <end position="679"/>
    </location>
</feature>
<keyword evidence="5" id="KW-0119">Carbohydrate metabolism</keyword>
<proteinExistence type="inferred from homology"/>